<sequence length="138" mass="14565">MKSKIINIAIVIAIFFVSLLFFTQGDLNETGVGSSINPTTSLVNQPNYGNVAPENQSIADAAIGKLLNADLGFSPGDVSVLSVEKSDFSDSSLGCPEPGKSYAQVITAGYTVLLYASSQLFEYHTDALGETVVYCSSQ</sequence>
<reference evidence="2" key="1">
    <citation type="submission" date="2017-09" db="EMBL/GenBank/DDBJ databases">
        <title>Depth-based differentiation of microbial function through sediment-hosted aquifers and enrichment of novel symbionts in the deep terrestrial subsurface.</title>
        <authorList>
            <person name="Probst A.J."/>
            <person name="Ladd B."/>
            <person name="Jarett J.K."/>
            <person name="Geller-Mcgrath D.E."/>
            <person name="Sieber C.M.K."/>
            <person name="Emerson J.B."/>
            <person name="Anantharaman K."/>
            <person name="Thomas B.C."/>
            <person name="Malmstrom R."/>
            <person name="Stieglmeier M."/>
            <person name="Klingl A."/>
            <person name="Woyke T."/>
            <person name="Ryan C.M."/>
            <person name="Banfield J.F."/>
        </authorList>
    </citation>
    <scope>NUCLEOTIDE SEQUENCE [LARGE SCALE GENOMIC DNA]</scope>
</reference>
<accession>A0A2M7TGS3</accession>
<evidence type="ECO:0000313" key="2">
    <source>
        <dbReference type="Proteomes" id="UP000228920"/>
    </source>
</evidence>
<dbReference type="AlphaFoldDB" id="A0A2M7TGS3"/>
<evidence type="ECO:0000313" key="1">
    <source>
        <dbReference type="EMBL" id="PIZ45344.1"/>
    </source>
</evidence>
<gene>
    <name evidence="1" type="ORF">COY32_05385</name>
</gene>
<name>A0A2M7TGS3_UNCKA</name>
<comment type="caution">
    <text evidence="1">The sequence shown here is derived from an EMBL/GenBank/DDBJ whole genome shotgun (WGS) entry which is preliminary data.</text>
</comment>
<proteinExistence type="predicted"/>
<organism evidence="1 2">
    <name type="scientific">candidate division WWE3 bacterium CG_4_10_14_0_2_um_filter_41_14</name>
    <dbReference type="NCBI Taxonomy" id="1975072"/>
    <lineage>
        <taxon>Bacteria</taxon>
        <taxon>Katanobacteria</taxon>
    </lineage>
</organism>
<protein>
    <submittedName>
        <fullName evidence="1">Uncharacterized protein</fullName>
    </submittedName>
</protein>
<dbReference type="EMBL" id="PFNL01000141">
    <property type="protein sequence ID" value="PIZ45344.1"/>
    <property type="molecule type" value="Genomic_DNA"/>
</dbReference>
<dbReference type="Proteomes" id="UP000228920">
    <property type="component" value="Unassembled WGS sequence"/>
</dbReference>